<gene>
    <name evidence="6" type="ORF">CCAM_LOCUS24514</name>
</gene>
<evidence type="ECO:0000313" key="6">
    <source>
        <dbReference type="EMBL" id="VFQ82738.1"/>
    </source>
</evidence>
<organism evidence="6 7">
    <name type="scientific">Cuscuta campestris</name>
    <dbReference type="NCBI Taxonomy" id="132261"/>
    <lineage>
        <taxon>Eukaryota</taxon>
        <taxon>Viridiplantae</taxon>
        <taxon>Streptophyta</taxon>
        <taxon>Embryophyta</taxon>
        <taxon>Tracheophyta</taxon>
        <taxon>Spermatophyta</taxon>
        <taxon>Magnoliopsida</taxon>
        <taxon>eudicotyledons</taxon>
        <taxon>Gunneridae</taxon>
        <taxon>Pentapetalae</taxon>
        <taxon>asterids</taxon>
        <taxon>lamiids</taxon>
        <taxon>Solanales</taxon>
        <taxon>Convolvulaceae</taxon>
        <taxon>Cuscuteae</taxon>
        <taxon>Cuscuta</taxon>
        <taxon>Cuscuta subgen. Grammica</taxon>
        <taxon>Cuscuta sect. Cleistogrammica</taxon>
    </lineage>
</organism>
<dbReference type="Pfam" id="PF02902">
    <property type="entry name" value="Peptidase_C48"/>
    <property type="match status" value="1"/>
</dbReference>
<sequence>MTTRAAEDADDDFVDEIPIIKTPKLLKTTAGRVYKRMCDEGLLVGKIGVKVTCYCNVWVGANIVEGVVSDADLLELKKSAFGDFFKLGGIKWLTGQLMIMLALNYVEPIKQSGDVDRLKFHIGDRVVEFKKSDFALITGMKFGKKTEFGGVDMNEPNDISKRYFGGKMSVTRQDVEYVFKNVRGIKGKKPMDVVKLALLYLVCCHVVGNQGRTRIPALYMHLVNDVKLFNDFEWGEHLWKDVVESMGKCSTILNTGGNGRFTFPGFLFPLQIWSFETFPRLMENGICAIGKDSKSLIPRALRWETALRPKQHVLENSIFGKPGESVNWKEMVATPMERGMANIERLLSVGGVDNGSSSNACGEAVNEEYGAGRRSLKGKFHWGPVTARVDGVQNEDGMQVKGPVSKKTARVKRTEKKTGNADMPRKQRPTVVEDVLGEGGGENEPSLRDVLTAIVHMEKRNIKLRVEVTKLRIALNAQSRLLKRLLLGKKIAKRQQKKRGYKIEENGMPSFDLGIESQERRDDPGNGQEDMIWEEDIIRDADIGTQLCVSDNDVEDSLNDISTQEVDGRWRKAVESLGLKMEPGKGAESSKTMNLANEETADDEHRDERVVEEQADVVQRMDDAELIRASTSEGVCAGGSGSGSGTVIGEVAGGFQDKFETAQDVTPEKICCENVKEVDEEIVCDGAEEAVVIEEPCTQIVVYEEPISVDIPREVRDRGKRPLKCPQRFTPDQLIVKRKRKKVRIVMDHAVEFGGDGDDFMGPFTLNPTEMPGDDDLREVDEFMNKGLLRKHKKSPGRRYCANENVLSPSEFKIHYDEKDTLTKSWYYEIYFPWGWLTDTHLDVIFYYLRMKGVEFGLAQRYTTTDTPFLELLRTLCDRYLKKELTMEQAIRNKTIRSTIIGGKMEYGRPWQGADFVYMPLNTGSHWTLLVLDITQKVITTYDSSLRRSDSTKKLQQFMPSLQMFLPKLMDKLGVYEGRDEGPIGDSVLAIEGGSCCPQQNDGSSCGMFVVKMAEFLMMGHDVQDMNDTDIAAYRKKMTTELLAYSAL</sequence>
<dbReference type="OrthoDB" id="5065855at2759"/>
<evidence type="ECO:0000256" key="1">
    <source>
        <dbReference type="ARBA" id="ARBA00005234"/>
    </source>
</evidence>
<evidence type="ECO:0000256" key="2">
    <source>
        <dbReference type="ARBA" id="ARBA00022670"/>
    </source>
</evidence>
<keyword evidence="7" id="KW-1185">Reference proteome</keyword>
<reference evidence="6 7" key="1">
    <citation type="submission" date="2018-04" db="EMBL/GenBank/DDBJ databases">
        <authorList>
            <person name="Vogel A."/>
        </authorList>
    </citation>
    <scope>NUCLEOTIDE SEQUENCE [LARGE SCALE GENOMIC DNA]</scope>
</reference>
<dbReference type="InterPro" id="IPR003653">
    <property type="entry name" value="Peptidase_C48_C"/>
</dbReference>
<proteinExistence type="inferred from homology"/>
<accession>A0A484M3Z3</accession>
<feature type="compositionally biased region" description="Basic and acidic residues" evidence="4">
    <location>
        <begin position="416"/>
        <end position="425"/>
    </location>
</feature>
<dbReference type="Proteomes" id="UP000595140">
    <property type="component" value="Unassembled WGS sequence"/>
</dbReference>
<dbReference type="PANTHER" id="PTHR48449">
    <property type="entry name" value="DUF1985 DOMAIN-CONTAINING PROTEIN"/>
    <property type="match status" value="1"/>
</dbReference>
<dbReference type="EMBL" id="OOIL02002424">
    <property type="protein sequence ID" value="VFQ82738.1"/>
    <property type="molecule type" value="Genomic_DNA"/>
</dbReference>
<keyword evidence="2" id="KW-0645">Protease</keyword>
<dbReference type="PANTHER" id="PTHR48449:SF1">
    <property type="entry name" value="DUF1985 DOMAIN-CONTAINING PROTEIN"/>
    <property type="match status" value="1"/>
</dbReference>
<dbReference type="Pfam" id="PF09331">
    <property type="entry name" value="DUF1985"/>
    <property type="match status" value="1"/>
</dbReference>
<dbReference type="InterPro" id="IPR015410">
    <property type="entry name" value="DUF1985"/>
</dbReference>
<name>A0A484M3Z3_9ASTE</name>
<evidence type="ECO:0000256" key="3">
    <source>
        <dbReference type="ARBA" id="ARBA00022801"/>
    </source>
</evidence>
<dbReference type="SUPFAM" id="SSF54001">
    <property type="entry name" value="Cysteine proteinases"/>
    <property type="match status" value="1"/>
</dbReference>
<dbReference type="PROSITE" id="PS50600">
    <property type="entry name" value="ULP_PROTEASE"/>
    <property type="match status" value="1"/>
</dbReference>
<evidence type="ECO:0000313" key="7">
    <source>
        <dbReference type="Proteomes" id="UP000595140"/>
    </source>
</evidence>
<dbReference type="GO" id="GO:0008234">
    <property type="term" value="F:cysteine-type peptidase activity"/>
    <property type="evidence" value="ECO:0007669"/>
    <property type="project" value="InterPro"/>
</dbReference>
<dbReference type="InterPro" id="IPR038765">
    <property type="entry name" value="Papain-like_cys_pep_sf"/>
</dbReference>
<keyword evidence="3" id="KW-0378">Hydrolase</keyword>
<dbReference type="GO" id="GO:0006508">
    <property type="term" value="P:proteolysis"/>
    <property type="evidence" value="ECO:0007669"/>
    <property type="project" value="UniProtKB-KW"/>
</dbReference>
<feature type="region of interest" description="Disordered" evidence="4">
    <location>
        <begin position="396"/>
        <end position="426"/>
    </location>
</feature>
<feature type="domain" description="Ubiquitin-like protease family profile" evidence="5">
    <location>
        <begin position="812"/>
        <end position="1017"/>
    </location>
</feature>
<dbReference type="Gene3D" id="3.40.395.10">
    <property type="entry name" value="Adenoviral Proteinase, Chain A"/>
    <property type="match status" value="1"/>
</dbReference>
<comment type="similarity">
    <text evidence="1">Belongs to the peptidase C48 family.</text>
</comment>
<dbReference type="AlphaFoldDB" id="A0A484M3Z3"/>
<evidence type="ECO:0000259" key="5">
    <source>
        <dbReference type="PROSITE" id="PS50600"/>
    </source>
</evidence>
<evidence type="ECO:0000256" key="4">
    <source>
        <dbReference type="SAM" id="MobiDB-lite"/>
    </source>
</evidence>
<protein>
    <recommendedName>
        <fullName evidence="5">Ubiquitin-like protease family profile domain-containing protein</fullName>
    </recommendedName>
</protein>